<feature type="binding site" evidence="5">
    <location>
        <position position="83"/>
    </location>
    <ligand>
        <name>S-adenosyl-L-methionine</name>
        <dbReference type="ChEBI" id="CHEBI:59789"/>
    </ligand>
</feature>
<protein>
    <recommendedName>
        <fullName evidence="5">Demethylmenaquinone methyltransferase</fullName>
        <ecNumber evidence="5">2.1.1.163</ecNumber>
    </recommendedName>
</protein>
<dbReference type="NCBIfam" id="TIGR01934">
    <property type="entry name" value="MenG_MenH_UbiE"/>
    <property type="match status" value="1"/>
</dbReference>
<dbReference type="KEGG" id="nja:NSJP_1594"/>
<keyword evidence="2 5" id="KW-0489">Methyltransferase</keyword>
<reference evidence="7 8" key="1">
    <citation type="submission" date="2017-03" db="EMBL/GenBank/DDBJ databases">
        <authorList>
            <person name="Afonso C.L."/>
            <person name="Miller P.J."/>
            <person name="Scott M.A."/>
            <person name="Spackman E."/>
            <person name="Goraichik I."/>
            <person name="Dimitrov K.M."/>
            <person name="Suarez D.L."/>
            <person name="Swayne D.E."/>
        </authorList>
    </citation>
    <scope>NUCLEOTIDE SEQUENCE [LARGE SCALE GENOMIC DNA]</scope>
    <source>
        <strain evidence="7">Genome sequencing of Nitrospira japonica strain NJ11</strain>
    </source>
</reference>
<dbReference type="OrthoDB" id="9808140at2"/>
<feature type="region of interest" description="Disordered" evidence="6">
    <location>
        <begin position="1"/>
        <end position="20"/>
    </location>
</feature>
<feature type="binding site" evidence="5">
    <location>
        <begin position="132"/>
        <end position="133"/>
    </location>
    <ligand>
        <name>S-adenosyl-L-methionine</name>
        <dbReference type="ChEBI" id="CHEBI:59789"/>
    </ligand>
</feature>
<dbReference type="GO" id="GO:0043770">
    <property type="term" value="F:demethylmenaquinone methyltransferase activity"/>
    <property type="evidence" value="ECO:0007669"/>
    <property type="project" value="UniProtKB-UniRule"/>
</dbReference>
<dbReference type="PANTHER" id="PTHR43591:SF24">
    <property type="entry name" value="2-METHOXY-6-POLYPRENYL-1,4-BENZOQUINOL METHYLASE, MITOCHONDRIAL"/>
    <property type="match status" value="1"/>
</dbReference>
<comment type="similarity">
    <text evidence="5">Belongs to the class I-like SAM-binding methyltransferase superfamily. MenG/UbiE family.</text>
</comment>
<dbReference type="GO" id="GO:0009234">
    <property type="term" value="P:menaquinone biosynthetic process"/>
    <property type="evidence" value="ECO:0007669"/>
    <property type="project" value="UniProtKB-UniRule"/>
</dbReference>
<dbReference type="UniPathway" id="UPA00079">
    <property type="reaction ID" value="UER00169"/>
</dbReference>
<evidence type="ECO:0000313" key="8">
    <source>
        <dbReference type="Proteomes" id="UP000192042"/>
    </source>
</evidence>
<dbReference type="GO" id="GO:0008425">
    <property type="term" value="F:2-methoxy-6-polyprenyl-1,4-benzoquinol methyltransferase activity"/>
    <property type="evidence" value="ECO:0007669"/>
    <property type="project" value="TreeGrafter"/>
</dbReference>
<evidence type="ECO:0000256" key="6">
    <source>
        <dbReference type="SAM" id="MobiDB-lite"/>
    </source>
</evidence>
<dbReference type="Pfam" id="PF01209">
    <property type="entry name" value="Ubie_methyltran"/>
    <property type="match status" value="1"/>
</dbReference>
<dbReference type="GO" id="GO:0032259">
    <property type="term" value="P:methylation"/>
    <property type="evidence" value="ECO:0007669"/>
    <property type="project" value="UniProtKB-KW"/>
</dbReference>
<proteinExistence type="inferred from homology"/>
<dbReference type="STRING" id="1325564.NSJP_1594"/>
<evidence type="ECO:0000256" key="4">
    <source>
        <dbReference type="ARBA" id="ARBA00022691"/>
    </source>
</evidence>
<gene>
    <name evidence="7" type="primary">ubiE</name>
    <name evidence="5" type="synonym">menG</name>
    <name evidence="7" type="ORF">NSJP_1594</name>
</gene>
<dbReference type="Gene3D" id="3.40.50.150">
    <property type="entry name" value="Vaccinia Virus protein VP39"/>
    <property type="match status" value="1"/>
</dbReference>
<dbReference type="InterPro" id="IPR023576">
    <property type="entry name" value="UbiE/COQ5_MeTrFase_CS"/>
</dbReference>
<evidence type="ECO:0000256" key="5">
    <source>
        <dbReference type="HAMAP-Rule" id="MF_01813"/>
    </source>
</evidence>
<comment type="pathway">
    <text evidence="5">Quinol/quinone metabolism; menaquinone biosynthesis; menaquinol from 1,4-dihydroxy-2-naphthoate: step 2/2.</text>
</comment>
<comment type="function">
    <text evidence="5">Methyltransferase required for the conversion of demethylmenaquinol (DMKH2) to menaquinol (MKH2).</text>
</comment>
<dbReference type="PROSITE" id="PS51608">
    <property type="entry name" value="SAM_MT_UBIE"/>
    <property type="match status" value="1"/>
</dbReference>
<keyword evidence="4 5" id="KW-0949">S-adenosyl-L-methionine</keyword>
<evidence type="ECO:0000256" key="2">
    <source>
        <dbReference type="ARBA" id="ARBA00022603"/>
    </source>
</evidence>
<dbReference type="InterPro" id="IPR029063">
    <property type="entry name" value="SAM-dependent_MTases_sf"/>
</dbReference>
<sequence length="260" mass="28566">MLSVEESVTQSPPGNDAEARTISTWSGEAREQAVQRMFTAIAGVYDLNNTLLSFGLHHRWKKRTARCVPPVEHGTALDVGAGTADLALLLEPRMGAKGRVVASDLNHAMLAEGLKKVTAKGLAGKVTCLQANAEHLGFADDIFDAVTTGFCMRNVGNLAQAVREIRRVMKPGGTFVCLEFSRPVFGWLRALYDWYSFTLLPWIGTKVAHDRTGVYEYLPASIRTFPDQERLCVILKEAGFREVSYRNLSGGIVAIHIAMK</sequence>
<accession>A0A1W1I436</accession>
<evidence type="ECO:0000256" key="3">
    <source>
        <dbReference type="ARBA" id="ARBA00022679"/>
    </source>
</evidence>
<keyword evidence="1 5" id="KW-0474">Menaquinone biosynthesis</keyword>
<dbReference type="PROSITE" id="PS01184">
    <property type="entry name" value="UBIE_2"/>
    <property type="match status" value="1"/>
</dbReference>
<name>A0A1W1I436_9BACT</name>
<evidence type="ECO:0000313" key="7">
    <source>
        <dbReference type="EMBL" id="SLM47766.1"/>
    </source>
</evidence>
<organism evidence="7 8">
    <name type="scientific">Nitrospira japonica</name>
    <dbReference type="NCBI Taxonomy" id="1325564"/>
    <lineage>
        <taxon>Bacteria</taxon>
        <taxon>Pseudomonadati</taxon>
        <taxon>Nitrospirota</taxon>
        <taxon>Nitrospiria</taxon>
        <taxon>Nitrospirales</taxon>
        <taxon>Nitrospiraceae</taxon>
        <taxon>Nitrospira</taxon>
    </lineage>
</organism>
<comment type="caution">
    <text evidence="5">Lacks conserved residue(s) required for the propagation of feature annotation.</text>
</comment>
<dbReference type="InterPro" id="IPR004033">
    <property type="entry name" value="UbiE/COQ5_MeTrFase"/>
</dbReference>
<keyword evidence="3 5" id="KW-0808">Transferase</keyword>
<dbReference type="SUPFAM" id="SSF53335">
    <property type="entry name" value="S-adenosyl-L-methionine-dependent methyltransferases"/>
    <property type="match status" value="1"/>
</dbReference>
<comment type="catalytic activity">
    <reaction evidence="5">
        <text>a 2-demethylmenaquinol + S-adenosyl-L-methionine = a menaquinol + S-adenosyl-L-homocysteine + H(+)</text>
        <dbReference type="Rhea" id="RHEA:42640"/>
        <dbReference type="Rhea" id="RHEA-COMP:9539"/>
        <dbReference type="Rhea" id="RHEA-COMP:9563"/>
        <dbReference type="ChEBI" id="CHEBI:15378"/>
        <dbReference type="ChEBI" id="CHEBI:18151"/>
        <dbReference type="ChEBI" id="CHEBI:55437"/>
        <dbReference type="ChEBI" id="CHEBI:57856"/>
        <dbReference type="ChEBI" id="CHEBI:59789"/>
        <dbReference type="EC" id="2.1.1.163"/>
    </reaction>
</comment>
<keyword evidence="7" id="KW-0830">Ubiquinone</keyword>
<dbReference type="PANTHER" id="PTHR43591">
    <property type="entry name" value="METHYLTRANSFERASE"/>
    <property type="match status" value="1"/>
</dbReference>
<dbReference type="AlphaFoldDB" id="A0A1W1I436"/>
<dbReference type="HAMAP" id="MF_01813">
    <property type="entry name" value="MenG_UbiE_methyltr"/>
    <property type="match status" value="1"/>
</dbReference>
<feature type="binding site" evidence="5">
    <location>
        <position position="104"/>
    </location>
    <ligand>
        <name>S-adenosyl-L-methionine</name>
        <dbReference type="ChEBI" id="CHEBI:59789"/>
    </ligand>
</feature>
<dbReference type="EC" id="2.1.1.163" evidence="5"/>
<evidence type="ECO:0000256" key="1">
    <source>
        <dbReference type="ARBA" id="ARBA00022428"/>
    </source>
</evidence>
<dbReference type="EMBL" id="LT828648">
    <property type="protein sequence ID" value="SLM47766.1"/>
    <property type="molecule type" value="Genomic_DNA"/>
</dbReference>
<dbReference type="Proteomes" id="UP000192042">
    <property type="component" value="Chromosome I"/>
</dbReference>
<dbReference type="CDD" id="cd02440">
    <property type="entry name" value="AdoMet_MTases"/>
    <property type="match status" value="1"/>
</dbReference>
<keyword evidence="8" id="KW-1185">Reference proteome</keyword>
<feature type="compositionally biased region" description="Polar residues" evidence="6">
    <location>
        <begin position="1"/>
        <end position="13"/>
    </location>
</feature>